<evidence type="ECO:0000313" key="3">
    <source>
        <dbReference type="EMBL" id="MBB6062760.1"/>
    </source>
</evidence>
<dbReference type="PANTHER" id="PTHR34704">
    <property type="entry name" value="ATPASE"/>
    <property type="match status" value="1"/>
</dbReference>
<dbReference type="AlphaFoldDB" id="A0A841GTP9"/>
<gene>
    <name evidence="3" type="ORF">HNP65_001212</name>
</gene>
<dbReference type="Proteomes" id="UP000555828">
    <property type="component" value="Unassembled WGS sequence"/>
</dbReference>
<dbReference type="InterPro" id="IPR011579">
    <property type="entry name" value="ATPase_dom"/>
</dbReference>
<dbReference type="RefSeq" id="WP_184619404.1">
    <property type="nucleotide sequence ID" value="NZ_JACHEX010000003.1"/>
</dbReference>
<proteinExistence type="predicted"/>
<dbReference type="PANTHER" id="PTHR34704:SF1">
    <property type="entry name" value="ATPASE"/>
    <property type="match status" value="1"/>
</dbReference>
<dbReference type="EMBL" id="JACHEX010000003">
    <property type="protein sequence ID" value="MBB6062760.1"/>
    <property type="molecule type" value="Genomic_DNA"/>
</dbReference>
<dbReference type="InterPro" id="IPR004256">
    <property type="entry name" value="DUF234"/>
</dbReference>
<reference evidence="3 4" key="1">
    <citation type="submission" date="2020-08" db="EMBL/GenBank/DDBJ databases">
        <title>Genomic Encyclopedia of Type Strains, Phase IV (KMG-IV): sequencing the most valuable type-strain genomes for metagenomic binning, comparative biology and taxonomic classification.</title>
        <authorList>
            <person name="Goeker M."/>
        </authorList>
    </citation>
    <scope>NUCLEOTIDE SEQUENCE [LARGE SCALE GENOMIC DNA]</scope>
    <source>
        <strain evidence="3 4">DSM 13481</strain>
    </source>
</reference>
<evidence type="ECO:0008006" key="5">
    <source>
        <dbReference type="Google" id="ProtNLM"/>
    </source>
</evidence>
<dbReference type="Pfam" id="PF03008">
    <property type="entry name" value="DUF234"/>
    <property type="match status" value="1"/>
</dbReference>
<feature type="domain" description="DUF234" evidence="2">
    <location>
        <begin position="306"/>
        <end position="399"/>
    </location>
</feature>
<accession>A0A841GTP9</accession>
<dbReference type="InterPro" id="IPR036390">
    <property type="entry name" value="WH_DNA-bd_sf"/>
</dbReference>
<dbReference type="InterPro" id="IPR027417">
    <property type="entry name" value="P-loop_NTPase"/>
</dbReference>
<keyword evidence="4" id="KW-1185">Reference proteome</keyword>
<sequence length="460" mass="54517">MEFYNRKKELEFFDEIKSQKQKNLFIVVYGRRRIGKTTLVRKAFEKEENVFYYFVDVLNPNNLLEKISLSFSKAVFKDWYDLFLELFEKFEFVIFDEFQNFNKVSPSILFSLQKAWDEIKYRNHSTKLIVLGSYVGLMKKLFYDNKMPLFGRKDYLVNISEFPLSESIKLLLNFGFSTKEAFEIYSLTGGIPNYLLLFKEKKSLKSHIFDLFLKDYAPLKNEGENILVLEFGSEHKSYFSILESISGSPKTISEISDLSKIEKTSLPRYLKELEEEYEIVKSIEPLFPQKKRMKKYKINDFYFDFYFNFIRKYISTIEFSPEKALELIWKNLPQYFGLKFETICQRFLKETPEVLGFIPEKIGNTWGKVPGKKNESFDIDIVAYDSENVVFGECKWTNKKVGMEDYKKLLIRSSYVNCGERKKKYILFSKEGFEKELLGIKDLILLTPEDMVEKIKSNVP</sequence>
<evidence type="ECO:0000313" key="4">
    <source>
        <dbReference type="Proteomes" id="UP000555828"/>
    </source>
</evidence>
<dbReference type="SUPFAM" id="SSF46785">
    <property type="entry name" value="Winged helix' DNA-binding domain"/>
    <property type="match status" value="1"/>
</dbReference>
<organism evidence="3 4">
    <name type="scientific">Thermosipho japonicus</name>
    <dbReference type="NCBI Taxonomy" id="90323"/>
    <lineage>
        <taxon>Bacteria</taxon>
        <taxon>Thermotogati</taxon>
        <taxon>Thermotogota</taxon>
        <taxon>Thermotogae</taxon>
        <taxon>Thermotogales</taxon>
        <taxon>Fervidobacteriaceae</taxon>
        <taxon>Thermosipho</taxon>
    </lineage>
</organism>
<dbReference type="Gene3D" id="3.40.50.300">
    <property type="entry name" value="P-loop containing nucleotide triphosphate hydrolases"/>
    <property type="match status" value="2"/>
</dbReference>
<dbReference type="GO" id="GO:0005524">
    <property type="term" value="F:ATP binding"/>
    <property type="evidence" value="ECO:0007669"/>
    <property type="project" value="InterPro"/>
</dbReference>
<dbReference type="InterPro" id="IPR011335">
    <property type="entry name" value="Restrct_endonuc-II-like"/>
</dbReference>
<dbReference type="Pfam" id="PF01637">
    <property type="entry name" value="ATPase_2"/>
    <property type="match status" value="1"/>
</dbReference>
<name>A0A841GTP9_9BACT</name>
<evidence type="ECO:0000259" key="2">
    <source>
        <dbReference type="Pfam" id="PF03008"/>
    </source>
</evidence>
<dbReference type="SUPFAM" id="SSF52980">
    <property type="entry name" value="Restriction endonuclease-like"/>
    <property type="match status" value="1"/>
</dbReference>
<protein>
    <recommendedName>
        <fullName evidence="5">ATPase</fullName>
    </recommendedName>
</protein>
<dbReference type="SUPFAM" id="SSF52540">
    <property type="entry name" value="P-loop containing nucleoside triphosphate hydrolases"/>
    <property type="match status" value="1"/>
</dbReference>
<comment type="caution">
    <text evidence="3">The sequence shown here is derived from an EMBL/GenBank/DDBJ whole genome shotgun (WGS) entry which is preliminary data.</text>
</comment>
<feature type="domain" description="ATPase" evidence="1">
    <location>
        <begin position="3"/>
        <end position="196"/>
    </location>
</feature>
<evidence type="ECO:0000259" key="1">
    <source>
        <dbReference type="Pfam" id="PF01637"/>
    </source>
</evidence>